<dbReference type="WBParaSite" id="SPAL_0000380300.1">
    <property type="protein sequence ID" value="SPAL_0000380300.1"/>
    <property type="gene ID" value="SPAL_0000380300"/>
</dbReference>
<evidence type="ECO:0000313" key="4">
    <source>
        <dbReference type="WBParaSite" id="SPAL_0000380300.1"/>
    </source>
</evidence>
<evidence type="ECO:0000256" key="1">
    <source>
        <dbReference type="SAM" id="MobiDB-lite"/>
    </source>
</evidence>
<sequence>MKLSINNFSIFVLLLFISIDYNIGNVIDYSLSKEGDSGNNEIDITTKRATTASPSSNLDTNRIEDNDHRKSEKDMQESKKNRDRRMQKKCEKRIDKEHGYYYDLINATIHSQHSEPDGSIGAIFEFFIRRQSDGHLQQLCTEYWWDSQTNSEGCNIVECVWESGEYGSAEDNF</sequence>
<feature type="region of interest" description="Disordered" evidence="1">
    <location>
        <begin position="44"/>
        <end position="89"/>
    </location>
</feature>
<protein>
    <submittedName>
        <fullName evidence="4">Fam-c protein</fullName>
    </submittedName>
</protein>
<feature type="compositionally biased region" description="Polar residues" evidence="1">
    <location>
        <begin position="44"/>
        <end position="60"/>
    </location>
</feature>
<keyword evidence="2" id="KW-0732">Signal</keyword>
<keyword evidence="3" id="KW-1185">Reference proteome</keyword>
<organism evidence="3 4">
    <name type="scientific">Strongyloides papillosus</name>
    <name type="common">Intestinal threadworm</name>
    <dbReference type="NCBI Taxonomy" id="174720"/>
    <lineage>
        <taxon>Eukaryota</taxon>
        <taxon>Metazoa</taxon>
        <taxon>Ecdysozoa</taxon>
        <taxon>Nematoda</taxon>
        <taxon>Chromadorea</taxon>
        <taxon>Rhabditida</taxon>
        <taxon>Tylenchina</taxon>
        <taxon>Panagrolaimomorpha</taxon>
        <taxon>Strongyloidoidea</taxon>
        <taxon>Strongyloididae</taxon>
        <taxon>Strongyloides</taxon>
    </lineage>
</organism>
<dbReference type="AlphaFoldDB" id="A0A0N5BCQ8"/>
<feature type="chain" id="PRO_5005894079" evidence="2">
    <location>
        <begin position="25"/>
        <end position="173"/>
    </location>
</feature>
<reference evidence="4" key="1">
    <citation type="submission" date="2017-02" db="UniProtKB">
        <authorList>
            <consortium name="WormBaseParasite"/>
        </authorList>
    </citation>
    <scope>IDENTIFICATION</scope>
</reference>
<dbReference type="Proteomes" id="UP000046392">
    <property type="component" value="Unplaced"/>
</dbReference>
<accession>A0A0N5BCQ8</accession>
<evidence type="ECO:0000313" key="3">
    <source>
        <dbReference type="Proteomes" id="UP000046392"/>
    </source>
</evidence>
<proteinExistence type="predicted"/>
<feature type="signal peptide" evidence="2">
    <location>
        <begin position="1"/>
        <end position="24"/>
    </location>
</feature>
<name>A0A0N5BCQ8_STREA</name>
<evidence type="ECO:0000256" key="2">
    <source>
        <dbReference type="SAM" id="SignalP"/>
    </source>
</evidence>
<feature type="compositionally biased region" description="Basic and acidic residues" evidence="1">
    <location>
        <begin position="61"/>
        <end position="80"/>
    </location>
</feature>